<comment type="subcellular location">
    <subcellularLocation>
        <location evidence="1">Cell membrane</location>
        <topology evidence="1">Multi-pass membrane protein</topology>
    </subcellularLocation>
</comment>
<name>A0A1H2G6S9_9BACT</name>
<dbReference type="PANTHER" id="PTHR38601">
    <property type="entry name" value="HYDROGENASE-4 COMPONENT E"/>
    <property type="match status" value="1"/>
</dbReference>
<organism evidence="7 8">
    <name type="scientific">Desulfobacula phenolica</name>
    <dbReference type="NCBI Taxonomy" id="90732"/>
    <lineage>
        <taxon>Bacteria</taxon>
        <taxon>Pseudomonadati</taxon>
        <taxon>Thermodesulfobacteriota</taxon>
        <taxon>Desulfobacteria</taxon>
        <taxon>Desulfobacterales</taxon>
        <taxon>Desulfobacteraceae</taxon>
        <taxon>Desulfobacula</taxon>
    </lineage>
</organism>
<feature type="transmembrane region" description="Helical" evidence="6">
    <location>
        <begin position="90"/>
        <end position="110"/>
    </location>
</feature>
<dbReference type="InterPro" id="IPR038730">
    <property type="entry name" value="HyfE-like"/>
</dbReference>
<dbReference type="AlphaFoldDB" id="A0A1H2G6S9"/>
<keyword evidence="3 6" id="KW-0812">Transmembrane</keyword>
<keyword evidence="5 6" id="KW-0472">Membrane</keyword>
<evidence type="ECO:0000256" key="6">
    <source>
        <dbReference type="SAM" id="Phobius"/>
    </source>
</evidence>
<reference evidence="8" key="1">
    <citation type="submission" date="2016-10" db="EMBL/GenBank/DDBJ databases">
        <authorList>
            <person name="Varghese N."/>
            <person name="Submissions S."/>
        </authorList>
    </citation>
    <scope>NUCLEOTIDE SEQUENCE [LARGE SCALE GENOMIC DNA]</scope>
    <source>
        <strain evidence="8">DSM 3384</strain>
    </source>
</reference>
<feature type="transmembrane region" description="Helical" evidence="6">
    <location>
        <begin position="122"/>
        <end position="140"/>
    </location>
</feature>
<dbReference type="GO" id="GO:0005886">
    <property type="term" value="C:plasma membrane"/>
    <property type="evidence" value="ECO:0007669"/>
    <property type="project" value="UniProtKB-SubCell"/>
</dbReference>
<accession>A0A1H2G6S9</accession>
<keyword evidence="8" id="KW-1185">Reference proteome</keyword>
<evidence type="ECO:0000256" key="5">
    <source>
        <dbReference type="ARBA" id="ARBA00023136"/>
    </source>
</evidence>
<evidence type="ECO:0000313" key="7">
    <source>
        <dbReference type="EMBL" id="SDU15201.1"/>
    </source>
</evidence>
<keyword evidence="4 6" id="KW-1133">Transmembrane helix</keyword>
<dbReference type="Gene3D" id="1.10.287.3510">
    <property type="match status" value="1"/>
</dbReference>
<evidence type="ECO:0000256" key="1">
    <source>
        <dbReference type="ARBA" id="ARBA00004651"/>
    </source>
</evidence>
<evidence type="ECO:0000313" key="8">
    <source>
        <dbReference type="Proteomes" id="UP000199608"/>
    </source>
</evidence>
<sequence length="214" mass="23436">MMLYPVDTILSLVLLSVLFSFGSSRLPGLIKVVAFQGIVVSIVPFFFGHDMTGGGIFFTLVTLSIRGIIIPMSIYMVIKKVAIQREVQPIIGYHASILCGLGLIVAATFISRQLNIASISEYTLLLPTAIALLVTGMFLLMARRNAIAMVLGYIIMENGIYLVGTTFSVRARHIVEFGILLDVLAGVMIMAIILQNIKQTFDDVDTAHLRTLKE</sequence>
<feature type="transmembrane region" description="Helical" evidence="6">
    <location>
        <begin position="147"/>
        <end position="168"/>
    </location>
</feature>
<feature type="transmembrane region" description="Helical" evidence="6">
    <location>
        <begin position="174"/>
        <end position="194"/>
    </location>
</feature>
<dbReference type="EMBL" id="FNLL01000005">
    <property type="protein sequence ID" value="SDU15201.1"/>
    <property type="molecule type" value="Genomic_DNA"/>
</dbReference>
<feature type="transmembrane region" description="Helical" evidence="6">
    <location>
        <begin position="55"/>
        <end position="78"/>
    </location>
</feature>
<dbReference type="Pfam" id="PF00420">
    <property type="entry name" value="Oxidored_q2"/>
    <property type="match status" value="1"/>
</dbReference>
<dbReference type="PANTHER" id="PTHR38601:SF1">
    <property type="entry name" value="HYDROGENASE-4 COMPONENT E"/>
    <property type="match status" value="1"/>
</dbReference>
<dbReference type="RefSeq" id="WP_175530308.1">
    <property type="nucleotide sequence ID" value="NZ_FNLL01000005.1"/>
</dbReference>
<evidence type="ECO:0000256" key="3">
    <source>
        <dbReference type="ARBA" id="ARBA00022692"/>
    </source>
</evidence>
<evidence type="ECO:0000256" key="2">
    <source>
        <dbReference type="ARBA" id="ARBA00022475"/>
    </source>
</evidence>
<feature type="transmembrane region" description="Helical" evidence="6">
    <location>
        <begin position="29"/>
        <end position="49"/>
    </location>
</feature>
<gene>
    <name evidence="7" type="ORF">SAMN04487931_10530</name>
</gene>
<evidence type="ECO:0000256" key="4">
    <source>
        <dbReference type="ARBA" id="ARBA00022989"/>
    </source>
</evidence>
<dbReference type="Proteomes" id="UP000199608">
    <property type="component" value="Unassembled WGS sequence"/>
</dbReference>
<proteinExistence type="predicted"/>
<keyword evidence="2" id="KW-1003">Cell membrane</keyword>
<feature type="transmembrane region" description="Helical" evidence="6">
    <location>
        <begin position="6"/>
        <end position="22"/>
    </location>
</feature>
<dbReference type="InterPro" id="IPR039428">
    <property type="entry name" value="NUOK/Mnh_C1-like"/>
</dbReference>
<protein>
    <submittedName>
        <fullName evidence="7">Hydrogenase-4 component E</fullName>
    </submittedName>
</protein>